<dbReference type="PANTHER" id="PTHR30346:SF17">
    <property type="entry name" value="LYSR FAMILY TRANSCRIPTIONAL REGULATOR"/>
    <property type="match status" value="1"/>
</dbReference>
<dbReference type="Gene3D" id="1.10.10.10">
    <property type="entry name" value="Winged helix-like DNA-binding domain superfamily/Winged helix DNA-binding domain"/>
    <property type="match status" value="1"/>
</dbReference>
<evidence type="ECO:0000256" key="3">
    <source>
        <dbReference type="ARBA" id="ARBA00023125"/>
    </source>
</evidence>
<comment type="similarity">
    <text evidence="1">Belongs to the LysR transcriptional regulatory family.</text>
</comment>
<keyword evidence="3 6" id="KW-0238">DNA-binding</keyword>
<evidence type="ECO:0000256" key="1">
    <source>
        <dbReference type="ARBA" id="ARBA00009437"/>
    </source>
</evidence>
<dbReference type="Proteomes" id="UP001620514">
    <property type="component" value="Unassembled WGS sequence"/>
</dbReference>
<keyword evidence="4" id="KW-0804">Transcription</keyword>
<dbReference type="InterPro" id="IPR036390">
    <property type="entry name" value="WH_DNA-bd_sf"/>
</dbReference>
<evidence type="ECO:0000259" key="5">
    <source>
        <dbReference type="PROSITE" id="PS50931"/>
    </source>
</evidence>
<dbReference type="InterPro" id="IPR000847">
    <property type="entry name" value="LysR_HTH_N"/>
</dbReference>
<reference evidence="6 7" key="1">
    <citation type="submission" date="2024-10" db="EMBL/GenBank/DDBJ databases">
        <authorList>
            <person name="Deangelis K."/>
            <person name="Huntemann M."/>
            <person name="Clum A."/>
            <person name="Wang J."/>
            <person name="Palaniappan K."/>
            <person name="Ritter S."/>
            <person name="Chen I.-M."/>
            <person name="Stamatis D."/>
            <person name="Reddy T."/>
            <person name="O'Malley R."/>
            <person name="Daum C."/>
            <person name="Ng V."/>
            <person name="Ivanova N."/>
            <person name="Kyrpides N."/>
            <person name="Woyke T."/>
        </authorList>
    </citation>
    <scope>NUCLEOTIDE SEQUENCE [LARGE SCALE GENOMIC DNA]</scope>
    <source>
        <strain evidence="6 7">GAS97</strain>
    </source>
</reference>
<dbReference type="GO" id="GO:0003677">
    <property type="term" value="F:DNA binding"/>
    <property type="evidence" value="ECO:0007669"/>
    <property type="project" value="UniProtKB-KW"/>
</dbReference>
<dbReference type="PROSITE" id="PS50931">
    <property type="entry name" value="HTH_LYSR"/>
    <property type="match status" value="1"/>
</dbReference>
<feature type="domain" description="HTH lysR-type" evidence="5">
    <location>
        <begin position="1"/>
        <end position="58"/>
    </location>
</feature>
<dbReference type="SUPFAM" id="SSF46785">
    <property type="entry name" value="Winged helix' DNA-binding domain"/>
    <property type="match status" value="1"/>
</dbReference>
<keyword evidence="7" id="KW-1185">Reference proteome</keyword>
<name>A0ABW8MKG8_9BURK</name>
<dbReference type="CDD" id="cd08414">
    <property type="entry name" value="PBP2_LTTR_aromatics_like"/>
    <property type="match status" value="1"/>
</dbReference>
<protein>
    <submittedName>
        <fullName evidence="6">DNA-binding transcriptional LysR family regulator</fullName>
    </submittedName>
</protein>
<dbReference type="SUPFAM" id="SSF53850">
    <property type="entry name" value="Periplasmic binding protein-like II"/>
    <property type="match status" value="1"/>
</dbReference>
<dbReference type="Gene3D" id="3.40.190.10">
    <property type="entry name" value="Periplasmic binding protein-like II"/>
    <property type="match status" value="2"/>
</dbReference>
<dbReference type="PANTHER" id="PTHR30346">
    <property type="entry name" value="TRANSCRIPTIONAL DUAL REGULATOR HCAR-RELATED"/>
    <property type="match status" value="1"/>
</dbReference>
<dbReference type="Pfam" id="PF03466">
    <property type="entry name" value="LysR_substrate"/>
    <property type="match status" value="1"/>
</dbReference>
<dbReference type="RefSeq" id="WP_404608682.1">
    <property type="nucleotide sequence ID" value="NZ_JBIYDN010000011.1"/>
</dbReference>
<accession>A0ABW8MKG8</accession>
<dbReference type="Pfam" id="PF00126">
    <property type="entry name" value="HTH_1"/>
    <property type="match status" value="1"/>
</dbReference>
<evidence type="ECO:0000256" key="4">
    <source>
        <dbReference type="ARBA" id="ARBA00023163"/>
    </source>
</evidence>
<comment type="caution">
    <text evidence="6">The sequence shown here is derived from an EMBL/GenBank/DDBJ whole genome shotgun (WGS) entry which is preliminary data.</text>
</comment>
<evidence type="ECO:0000256" key="2">
    <source>
        <dbReference type="ARBA" id="ARBA00023015"/>
    </source>
</evidence>
<keyword evidence="2" id="KW-0805">Transcription regulation</keyword>
<evidence type="ECO:0000313" key="6">
    <source>
        <dbReference type="EMBL" id="MFK4443834.1"/>
    </source>
</evidence>
<dbReference type="InterPro" id="IPR005119">
    <property type="entry name" value="LysR_subst-bd"/>
</dbReference>
<dbReference type="EMBL" id="JBIYDN010000011">
    <property type="protein sequence ID" value="MFK4443834.1"/>
    <property type="molecule type" value="Genomic_DNA"/>
</dbReference>
<reference evidence="6 7" key="2">
    <citation type="submission" date="2024-11" db="EMBL/GenBank/DDBJ databases">
        <title>Using genomics to understand microbial adaptation to soil warming.</title>
        <authorList>
            <person name="Deangelis K.M. PhD."/>
        </authorList>
    </citation>
    <scope>NUCLEOTIDE SEQUENCE [LARGE SCALE GENOMIC DNA]</scope>
    <source>
        <strain evidence="6 7">GAS97</strain>
    </source>
</reference>
<dbReference type="InterPro" id="IPR036388">
    <property type="entry name" value="WH-like_DNA-bd_sf"/>
</dbReference>
<dbReference type="PRINTS" id="PR00039">
    <property type="entry name" value="HTHLYSR"/>
</dbReference>
<sequence>MDLRRIRYFVVLAETLHFGRAALRLNIAQPPLSQQIRALEGELGAQLFERNNRRVELTPAGKALLPEARALLAQAERAGAVTARAQRGELCELRVGFTSSAALSSVIPQLIFAHRQRFRNVHLHLEELTTKEQITAMLERRLEVAFVRSSNYPDLPATLTATYVFEDSLVVALPPRHRFATPSLPLSAEVLRDEEFVMYRQNSGTGVYDQIIALCHHAGFSPRIAQEARETPTILGLVAAGLGVAFVPASLGSLNVAGVTYRPLRESGARSTIWLVLRAGKLSPQEEAFSELARTVQTQAQDSPGSCG</sequence>
<gene>
    <name evidence="6" type="ORF">ABH943_003856</name>
</gene>
<evidence type="ECO:0000313" key="7">
    <source>
        <dbReference type="Proteomes" id="UP001620514"/>
    </source>
</evidence>
<organism evidence="6 7">
    <name type="scientific">Caballeronia udeis</name>
    <dbReference type="NCBI Taxonomy" id="1232866"/>
    <lineage>
        <taxon>Bacteria</taxon>
        <taxon>Pseudomonadati</taxon>
        <taxon>Pseudomonadota</taxon>
        <taxon>Betaproteobacteria</taxon>
        <taxon>Burkholderiales</taxon>
        <taxon>Burkholderiaceae</taxon>
        <taxon>Caballeronia</taxon>
    </lineage>
</organism>
<proteinExistence type="inferred from homology"/>